<feature type="transmembrane region" description="Helical" evidence="2">
    <location>
        <begin position="139"/>
        <end position="160"/>
    </location>
</feature>
<evidence type="ECO:0000256" key="2">
    <source>
        <dbReference type="SAM" id="Phobius"/>
    </source>
</evidence>
<evidence type="ECO:0000313" key="5">
    <source>
        <dbReference type="Proteomes" id="UP001139031"/>
    </source>
</evidence>
<dbReference type="RefSeq" id="WP_224194730.1">
    <property type="nucleotide sequence ID" value="NZ_JAIRAU010000037.1"/>
</dbReference>
<dbReference type="EMBL" id="JAIRAU010000037">
    <property type="protein sequence ID" value="MBZ5712977.1"/>
    <property type="molecule type" value="Genomic_DNA"/>
</dbReference>
<keyword evidence="2" id="KW-1133">Transmembrane helix</keyword>
<gene>
    <name evidence="4" type="ORF">K7C98_27380</name>
</gene>
<organism evidence="4 5">
    <name type="scientific">Nannocystis pusilla</name>
    <dbReference type="NCBI Taxonomy" id="889268"/>
    <lineage>
        <taxon>Bacteria</taxon>
        <taxon>Pseudomonadati</taxon>
        <taxon>Myxococcota</taxon>
        <taxon>Polyangia</taxon>
        <taxon>Nannocystales</taxon>
        <taxon>Nannocystaceae</taxon>
        <taxon>Nannocystis</taxon>
    </lineage>
</organism>
<keyword evidence="3" id="KW-0732">Signal</keyword>
<keyword evidence="5" id="KW-1185">Reference proteome</keyword>
<feature type="signal peptide" evidence="3">
    <location>
        <begin position="1"/>
        <end position="18"/>
    </location>
</feature>
<protein>
    <submittedName>
        <fullName evidence="4">Uncharacterized protein</fullName>
    </submittedName>
</protein>
<name>A0ABS7TXJ4_9BACT</name>
<accession>A0ABS7TXJ4</accession>
<proteinExistence type="predicted"/>
<evidence type="ECO:0000256" key="3">
    <source>
        <dbReference type="SAM" id="SignalP"/>
    </source>
</evidence>
<comment type="caution">
    <text evidence="4">The sequence shown here is derived from an EMBL/GenBank/DDBJ whole genome shotgun (WGS) entry which is preliminary data.</text>
</comment>
<feature type="region of interest" description="Disordered" evidence="1">
    <location>
        <begin position="19"/>
        <end position="40"/>
    </location>
</feature>
<keyword evidence="2" id="KW-0812">Transmembrane</keyword>
<reference evidence="4" key="1">
    <citation type="submission" date="2021-08" db="EMBL/GenBank/DDBJ databases">
        <authorList>
            <person name="Stevens D.C."/>
        </authorList>
    </citation>
    <scope>NUCLEOTIDE SEQUENCE</scope>
    <source>
        <strain evidence="4">DSM 53165</strain>
    </source>
</reference>
<dbReference type="Proteomes" id="UP001139031">
    <property type="component" value="Unassembled WGS sequence"/>
</dbReference>
<feature type="chain" id="PRO_5046268826" evidence="3">
    <location>
        <begin position="19"/>
        <end position="193"/>
    </location>
</feature>
<evidence type="ECO:0000256" key="1">
    <source>
        <dbReference type="SAM" id="MobiDB-lite"/>
    </source>
</evidence>
<evidence type="ECO:0000313" key="4">
    <source>
        <dbReference type="EMBL" id="MBZ5712977.1"/>
    </source>
</evidence>
<sequence>MSLAALTVLLASPSLAGAQPPPVAEFDESPAPPSDVLHPDLAADAPQADWIREGYGAGAGVEGDPRALNRQIRRAGRVTLAGGAIAILGGTLAITGAILLYGVRPKTRLQDLAKDNGGSLPTDDEERHRLISIARAGPVVAFTGLGVLVGGAVTAAVARLRLKKLRERRRTSIVSVSPTMFGHGAEVHWEVRF</sequence>
<keyword evidence="2" id="KW-0472">Membrane</keyword>